<name>A0A7W6P2D2_9HYPH</name>
<accession>A0A7W6P2D2</accession>
<evidence type="ECO:0000313" key="2">
    <source>
        <dbReference type="EMBL" id="MBB4104707.1"/>
    </source>
</evidence>
<protein>
    <submittedName>
        <fullName evidence="2">Uncharacterized protein</fullName>
    </submittedName>
</protein>
<sequence>MENIPLRHHHGEGCGVEIHVGRLLLSGWCATGLIWSISGDHGITGNALSFCFYRIVRCRSDHASAGNILGVPGAAIKRDENGGVPSGTPPFSNIEGRGYLP</sequence>
<comment type="caution">
    <text evidence="2">The sequence shown here is derived from an EMBL/GenBank/DDBJ whole genome shotgun (WGS) entry which is preliminary data.</text>
</comment>
<evidence type="ECO:0000256" key="1">
    <source>
        <dbReference type="SAM" id="MobiDB-lite"/>
    </source>
</evidence>
<reference evidence="2 3" key="1">
    <citation type="submission" date="2020-08" db="EMBL/GenBank/DDBJ databases">
        <title>Genomic Encyclopedia of Type Strains, Phase IV (KMG-IV): sequencing the most valuable type-strain genomes for metagenomic binning, comparative biology and taxonomic classification.</title>
        <authorList>
            <person name="Goeker M."/>
        </authorList>
    </citation>
    <scope>NUCLEOTIDE SEQUENCE [LARGE SCALE GENOMIC DNA]</scope>
    <source>
        <strain evidence="2 3">DSM 26385</strain>
    </source>
</reference>
<organism evidence="2 3">
    <name type="scientific">Allorhizobium borbori</name>
    <dbReference type="NCBI Taxonomy" id="485907"/>
    <lineage>
        <taxon>Bacteria</taxon>
        <taxon>Pseudomonadati</taxon>
        <taxon>Pseudomonadota</taxon>
        <taxon>Alphaproteobacteria</taxon>
        <taxon>Hyphomicrobiales</taxon>
        <taxon>Rhizobiaceae</taxon>
        <taxon>Rhizobium/Agrobacterium group</taxon>
        <taxon>Allorhizobium</taxon>
    </lineage>
</organism>
<proteinExistence type="predicted"/>
<feature type="region of interest" description="Disordered" evidence="1">
    <location>
        <begin position="79"/>
        <end position="101"/>
    </location>
</feature>
<keyword evidence="3" id="KW-1185">Reference proteome</keyword>
<dbReference type="EMBL" id="JACIDU010000014">
    <property type="protein sequence ID" value="MBB4104707.1"/>
    <property type="molecule type" value="Genomic_DNA"/>
</dbReference>
<evidence type="ECO:0000313" key="3">
    <source>
        <dbReference type="Proteomes" id="UP000584824"/>
    </source>
</evidence>
<dbReference type="Proteomes" id="UP000584824">
    <property type="component" value="Unassembled WGS sequence"/>
</dbReference>
<dbReference type="RefSeq" id="WP_183793789.1">
    <property type="nucleotide sequence ID" value="NZ_JACIDU010000014.1"/>
</dbReference>
<dbReference type="AlphaFoldDB" id="A0A7W6P2D2"/>
<gene>
    <name evidence="2" type="ORF">GGQ66_003286</name>
</gene>